<dbReference type="Proteomes" id="UP000182448">
    <property type="component" value="Unassembled WGS sequence"/>
</dbReference>
<evidence type="ECO:0000313" key="2">
    <source>
        <dbReference type="EMBL" id="SCB99977.1"/>
    </source>
</evidence>
<feature type="transmembrane region" description="Helical" evidence="1">
    <location>
        <begin position="30"/>
        <end position="50"/>
    </location>
</feature>
<sequence>MNTGFVLYGILFILAIYLLKGLFTKHNNFIFSLASIEGLGIILVGFFPGYQWWGAVFHGIGATMAIVGGNVFLILIGKFIAQQARSKKFTYFSYLLGAIGLLSFIICLLITSMTEYAATFERLSVYTIMLWDFVLAGYLIRKIS</sequence>
<proteinExistence type="predicted"/>
<feature type="transmembrane region" description="Helical" evidence="1">
    <location>
        <begin position="6"/>
        <end position="23"/>
    </location>
</feature>
<comment type="caution">
    <text evidence="2">The sequence shown here is derived from an EMBL/GenBank/DDBJ whole genome shotgun (WGS) entry which is preliminary data.</text>
</comment>
<accession>A0ABY0K1R5</accession>
<keyword evidence="1" id="KW-0812">Transmembrane</keyword>
<dbReference type="InterPro" id="IPR009339">
    <property type="entry name" value="DUF998"/>
</dbReference>
<evidence type="ECO:0008006" key="4">
    <source>
        <dbReference type="Google" id="ProtNLM"/>
    </source>
</evidence>
<protein>
    <recommendedName>
        <fullName evidence="4">DUF998 domain-containing protein</fullName>
    </recommendedName>
</protein>
<keyword evidence="1" id="KW-1133">Transmembrane helix</keyword>
<organism evidence="2 3">
    <name type="scientific">Weissella hellenica</name>
    <dbReference type="NCBI Taxonomy" id="46256"/>
    <lineage>
        <taxon>Bacteria</taxon>
        <taxon>Bacillati</taxon>
        <taxon>Bacillota</taxon>
        <taxon>Bacilli</taxon>
        <taxon>Lactobacillales</taxon>
        <taxon>Lactobacillaceae</taxon>
        <taxon>Weissella</taxon>
    </lineage>
</organism>
<evidence type="ECO:0000256" key="1">
    <source>
        <dbReference type="SAM" id="Phobius"/>
    </source>
</evidence>
<gene>
    <name evidence="2" type="ORF">GA0061075_11023</name>
</gene>
<feature type="transmembrane region" description="Helical" evidence="1">
    <location>
        <begin position="123"/>
        <end position="140"/>
    </location>
</feature>
<evidence type="ECO:0000313" key="3">
    <source>
        <dbReference type="Proteomes" id="UP000182448"/>
    </source>
</evidence>
<feature type="transmembrane region" description="Helical" evidence="1">
    <location>
        <begin position="56"/>
        <end position="77"/>
    </location>
</feature>
<keyword evidence="1" id="KW-0472">Membrane</keyword>
<dbReference type="Pfam" id="PF06197">
    <property type="entry name" value="DUF998"/>
    <property type="match status" value="1"/>
</dbReference>
<dbReference type="EMBL" id="FMAW01000010">
    <property type="protein sequence ID" value="SCB99977.1"/>
    <property type="molecule type" value="Genomic_DNA"/>
</dbReference>
<keyword evidence="3" id="KW-1185">Reference proteome</keyword>
<feature type="transmembrane region" description="Helical" evidence="1">
    <location>
        <begin position="89"/>
        <end position="111"/>
    </location>
</feature>
<reference evidence="2 3" key="1">
    <citation type="submission" date="2016-08" db="EMBL/GenBank/DDBJ databases">
        <authorList>
            <person name="Varghese N."/>
            <person name="Submissions Spin"/>
        </authorList>
    </citation>
    <scope>NUCLEOTIDE SEQUENCE [LARGE SCALE GENOMIC DNA]</scope>
    <source>
        <strain evidence="2 3">R-53116</strain>
    </source>
</reference>
<name>A0ABY0K1R5_WEIHE</name>